<dbReference type="GO" id="GO:0051493">
    <property type="term" value="P:regulation of cytoskeleton organization"/>
    <property type="evidence" value="ECO:0007669"/>
    <property type="project" value="TreeGrafter"/>
</dbReference>
<dbReference type="InterPro" id="IPR052111">
    <property type="entry name" value="Spermatogenesis_Ciliary_MAP"/>
</dbReference>
<organism evidence="4 5">
    <name type="scientific">Strigomonas culicis</name>
    <dbReference type="NCBI Taxonomy" id="28005"/>
    <lineage>
        <taxon>Eukaryota</taxon>
        <taxon>Discoba</taxon>
        <taxon>Euglenozoa</taxon>
        <taxon>Kinetoplastea</taxon>
        <taxon>Metakinetoplastina</taxon>
        <taxon>Trypanosomatida</taxon>
        <taxon>Trypanosomatidae</taxon>
        <taxon>Strigomonadinae</taxon>
        <taxon>Strigomonas</taxon>
    </lineage>
</organism>
<dbReference type="PROSITE" id="PS50021">
    <property type="entry name" value="CH"/>
    <property type="match status" value="1"/>
</dbReference>
<dbReference type="FunFam" id="1.10.418.10:FF:000059">
    <property type="entry name" value="RIKEN cDNA 6430531B16 gene"/>
    <property type="match status" value="1"/>
</dbReference>
<dbReference type="PANTHER" id="PTHR12509:SF9">
    <property type="entry name" value="SPERM FLAGELLAR PROTEIN 1 ISOFORM X1"/>
    <property type="match status" value="1"/>
</dbReference>
<dbReference type="SUPFAM" id="SSF47576">
    <property type="entry name" value="Calponin-homology domain, CH-domain"/>
    <property type="match status" value="1"/>
</dbReference>
<comment type="caution">
    <text evidence="4">The sequence shown here is derived from an EMBL/GenBank/DDBJ whole genome shotgun (WGS) entry which is preliminary data.</text>
</comment>
<dbReference type="InterPro" id="IPR001715">
    <property type="entry name" value="CH_dom"/>
</dbReference>
<dbReference type="GO" id="GO:0005930">
    <property type="term" value="C:axoneme"/>
    <property type="evidence" value="ECO:0007669"/>
    <property type="project" value="TreeGrafter"/>
</dbReference>
<gene>
    <name evidence="4" type="ORF">STCU_06582</name>
</gene>
<keyword evidence="5" id="KW-1185">Reference proteome</keyword>
<protein>
    <submittedName>
        <fullName evidence="4">Sperm flagellar protein 1</fullName>
    </submittedName>
</protein>
<proteinExistence type="predicted"/>
<dbReference type="InterPro" id="IPR036872">
    <property type="entry name" value="CH_dom_sf"/>
</dbReference>
<accession>S9VF57</accession>
<feature type="coiled-coil region" evidence="1">
    <location>
        <begin position="214"/>
        <end position="248"/>
    </location>
</feature>
<feature type="compositionally biased region" description="Basic and acidic residues" evidence="2">
    <location>
        <begin position="155"/>
        <end position="171"/>
    </location>
</feature>
<evidence type="ECO:0000259" key="3">
    <source>
        <dbReference type="PROSITE" id="PS50021"/>
    </source>
</evidence>
<feature type="region of interest" description="Disordered" evidence="2">
    <location>
        <begin position="126"/>
        <end position="197"/>
    </location>
</feature>
<keyword evidence="1" id="KW-0175">Coiled coil</keyword>
<dbReference type="EMBL" id="ATMH01006582">
    <property type="protein sequence ID" value="EPY25661.1"/>
    <property type="molecule type" value="Genomic_DNA"/>
</dbReference>
<dbReference type="OrthoDB" id="193300at2759"/>
<dbReference type="PANTHER" id="PTHR12509">
    <property type="entry name" value="SPERMATOGENESIS-ASSOCIATED 4-RELATED"/>
    <property type="match status" value="1"/>
</dbReference>
<dbReference type="Gene3D" id="1.10.418.10">
    <property type="entry name" value="Calponin-like domain"/>
    <property type="match status" value="1"/>
</dbReference>
<evidence type="ECO:0000313" key="4">
    <source>
        <dbReference type="EMBL" id="EPY25661.1"/>
    </source>
</evidence>
<sequence>MSVVPFSEEDLHELYLWVDDIPISRPKRNIARDFSDGCCVAEILKFFFPKLVDLHNYVPAGSLGKKKDNWHLLNQKVFSKLYFIVPEEEVEDIVTAVPGAIERFLRALRIKITQIKNKKEELGSVAMSYRPSSTRDANARAGDAQHGEEEEEEDLKFYRDAVQRRQQENARSKAAANRPGSQRPTSDRAPAPQDDAERDVLVVKELINEKDKTILELRETVSILTEKIMKLEELIQVKDEKLNQYRNKFGRV</sequence>
<keyword evidence="4" id="KW-0966">Cell projection</keyword>
<evidence type="ECO:0000313" key="5">
    <source>
        <dbReference type="Proteomes" id="UP000015354"/>
    </source>
</evidence>
<dbReference type="AlphaFoldDB" id="S9VF57"/>
<dbReference type="GO" id="GO:0008017">
    <property type="term" value="F:microtubule binding"/>
    <property type="evidence" value="ECO:0007669"/>
    <property type="project" value="TreeGrafter"/>
</dbReference>
<evidence type="ECO:0000256" key="1">
    <source>
        <dbReference type="SAM" id="Coils"/>
    </source>
</evidence>
<reference evidence="4 5" key="1">
    <citation type="journal article" date="2013" name="PLoS ONE">
        <title>Predicting the Proteins of Angomonas deanei, Strigomonas culicis and Their Respective Endosymbionts Reveals New Aspects of the Trypanosomatidae Family.</title>
        <authorList>
            <person name="Motta M.C."/>
            <person name="Martins A.C."/>
            <person name="de Souza S.S."/>
            <person name="Catta-Preta C.M."/>
            <person name="Silva R."/>
            <person name="Klein C.C."/>
            <person name="de Almeida L.G."/>
            <person name="de Lima Cunha O."/>
            <person name="Ciapina L.P."/>
            <person name="Brocchi M."/>
            <person name="Colabardini A.C."/>
            <person name="de Araujo Lima B."/>
            <person name="Machado C.R."/>
            <person name="de Almeida Soares C.M."/>
            <person name="Probst C.M."/>
            <person name="de Menezes C.B."/>
            <person name="Thompson C.E."/>
            <person name="Bartholomeu D.C."/>
            <person name="Gradia D.F."/>
            <person name="Pavoni D.P."/>
            <person name="Grisard E.C."/>
            <person name="Fantinatti-Garboggini F."/>
            <person name="Marchini F.K."/>
            <person name="Rodrigues-Luiz G.F."/>
            <person name="Wagner G."/>
            <person name="Goldman G.H."/>
            <person name="Fietto J.L."/>
            <person name="Elias M.C."/>
            <person name="Goldman M.H."/>
            <person name="Sagot M.F."/>
            <person name="Pereira M."/>
            <person name="Stoco P.H."/>
            <person name="de Mendonca-Neto R.P."/>
            <person name="Teixeira S.M."/>
            <person name="Maciel T.E."/>
            <person name="de Oliveira Mendes T.A."/>
            <person name="Urmenyi T.P."/>
            <person name="de Souza W."/>
            <person name="Schenkman S."/>
            <person name="de Vasconcelos A.T."/>
        </authorList>
    </citation>
    <scope>NUCLEOTIDE SEQUENCE [LARGE SCALE GENOMIC DNA]</scope>
</reference>
<dbReference type="Proteomes" id="UP000015354">
    <property type="component" value="Unassembled WGS sequence"/>
</dbReference>
<name>S9VF57_9TRYP</name>
<dbReference type="Pfam" id="PF06294">
    <property type="entry name" value="CH_2"/>
    <property type="match status" value="1"/>
</dbReference>
<evidence type="ECO:0000256" key="2">
    <source>
        <dbReference type="SAM" id="MobiDB-lite"/>
    </source>
</evidence>
<keyword evidence="4" id="KW-0282">Flagellum</keyword>
<feature type="domain" description="Calponin-homology (CH)" evidence="3">
    <location>
        <begin position="8"/>
        <end position="113"/>
    </location>
</feature>
<dbReference type="InterPro" id="IPR010441">
    <property type="entry name" value="CH_2"/>
</dbReference>
<keyword evidence="4" id="KW-0969">Cilium</keyword>